<dbReference type="AlphaFoldDB" id="A0A160PNP4"/>
<evidence type="ECO:0000256" key="1">
    <source>
        <dbReference type="SAM" id="Phobius"/>
    </source>
</evidence>
<organism evidence="2 3">
    <name type="scientific">Corynebacterium suranareeae</name>
    <dbReference type="NCBI Taxonomy" id="2506452"/>
    <lineage>
        <taxon>Bacteria</taxon>
        <taxon>Bacillati</taxon>
        <taxon>Actinomycetota</taxon>
        <taxon>Actinomycetes</taxon>
        <taxon>Mycobacteriales</taxon>
        <taxon>Corynebacteriaceae</taxon>
        <taxon>Corynebacterium</taxon>
    </lineage>
</organism>
<keyword evidence="1" id="KW-1133">Transmembrane helix</keyword>
<name>A0A160PNP4_9CORY</name>
<dbReference type="Proteomes" id="UP000218244">
    <property type="component" value="Chromosome"/>
</dbReference>
<dbReference type="KEGG" id="csur:N24_0752"/>
<reference evidence="2 3" key="1">
    <citation type="submission" date="2016-02" db="EMBL/GenBank/DDBJ databases">
        <title>Corynebacterium glutamicum N24 whole genome sequencing project.</title>
        <authorList>
            <person name="Matsutani M."/>
            <person name="Nangtapong N."/>
            <person name="Yakushi T."/>
            <person name="Matsushita K."/>
        </authorList>
    </citation>
    <scope>NUCLEOTIDE SEQUENCE [LARGE SCALE GENOMIC DNA]</scope>
    <source>
        <strain evidence="2 3">N24</strain>
    </source>
</reference>
<keyword evidence="3" id="KW-1185">Reference proteome</keyword>
<feature type="transmembrane region" description="Helical" evidence="1">
    <location>
        <begin position="139"/>
        <end position="156"/>
    </location>
</feature>
<evidence type="ECO:0000313" key="2">
    <source>
        <dbReference type="EMBL" id="BAU95014.1"/>
    </source>
</evidence>
<feature type="transmembrane region" description="Helical" evidence="1">
    <location>
        <begin position="73"/>
        <end position="92"/>
    </location>
</feature>
<feature type="transmembrane region" description="Helical" evidence="1">
    <location>
        <begin position="113"/>
        <end position="133"/>
    </location>
</feature>
<proteinExistence type="predicted"/>
<dbReference type="EMBL" id="AP017369">
    <property type="protein sequence ID" value="BAU95014.1"/>
    <property type="molecule type" value="Genomic_DNA"/>
</dbReference>
<protein>
    <submittedName>
        <fullName evidence="2">Uncharacterized protein</fullName>
    </submittedName>
</protein>
<accession>A0A160PNP4</accession>
<evidence type="ECO:0000313" key="3">
    <source>
        <dbReference type="Proteomes" id="UP000218244"/>
    </source>
</evidence>
<sequence>MGLRTISRYCKECTPTAYEISEGDTLELMDPMSSYNDMKSHVTPIPTPMSVRLSSSVLVGAAIASLTTDLAPAVKFSITGGGLALALLIAFAHPYRGEMRMYRFQNNISPVPTIGQVIPLFFTWLALMIAPIISGAPLWATILVFLAATGWMYLTFPHVDGSRKLAFAEGPRHNT</sequence>
<gene>
    <name evidence="2" type="ORF">N24_0752</name>
</gene>
<feature type="transmembrane region" description="Helical" evidence="1">
    <location>
        <begin position="49"/>
        <end position="67"/>
    </location>
</feature>
<keyword evidence="1" id="KW-0472">Membrane</keyword>
<keyword evidence="1" id="KW-0812">Transmembrane</keyword>